<dbReference type="GO" id="GO:0016616">
    <property type="term" value="F:oxidoreductase activity, acting on the CH-OH group of donors, NAD or NADP as acceptor"/>
    <property type="evidence" value="ECO:0007669"/>
    <property type="project" value="TreeGrafter"/>
</dbReference>
<evidence type="ECO:0000313" key="3">
    <source>
        <dbReference type="EnsemblProtists" id="EOD36556"/>
    </source>
</evidence>
<dbReference type="STRING" id="2903.R1FLS2"/>
<keyword evidence="4" id="KW-1185">Reference proteome</keyword>
<sequence>MFSLRSRVALVSGGGTGIGAALAQALAEAGARVVIAGRRLEPLQATAARINAAVADSGAEAKCFALACDVADLDAADSIVEQAAALAGGPPVLLLNNAGVNVRQPAAELTAEHWRQSLDLMLAAPAFLARACAPGMAAAGYGRTVALDAEDGLEAVFQCRIVTTASLQSALAFPNSLPYAAAKSGVLGLTRALAEAYSPAHGYEGITSNAIAPGFVQTELTASVFADEPRARQLAARTIAARNSTPADLAGAAVFLCSPASAYVNGQTLYVDGGFTALGHR</sequence>
<keyword evidence="2" id="KW-0560">Oxidoreductase</keyword>
<dbReference type="PANTHER" id="PTHR42760">
    <property type="entry name" value="SHORT-CHAIN DEHYDROGENASES/REDUCTASES FAMILY MEMBER"/>
    <property type="match status" value="1"/>
</dbReference>
<name>A0A0D3KLC1_EMIH1</name>
<dbReference type="KEGG" id="ehx:EMIHUDRAFT_226348"/>
<dbReference type="HOGENOM" id="CLU_010194_1_1_1"/>
<dbReference type="eggNOG" id="KOG0725">
    <property type="taxonomic scope" value="Eukaryota"/>
</dbReference>
<dbReference type="Pfam" id="PF13561">
    <property type="entry name" value="adh_short_C2"/>
    <property type="match status" value="1"/>
</dbReference>
<dbReference type="PROSITE" id="PS00061">
    <property type="entry name" value="ADH_SHORT"/>
    <property type="match status" value="1"/>
</dbReference>
<dbReference type="InterPro" id="IPR002347">
    <property type="entry name" value="SDR_fam"/>
</dbReference>
<dbReference type="EnsemblProtists" id="EOD36556">
    <property type="protein sequence ID" value="EOD36556"/>
    <property type="gene ID" value="EMIHUDRAFT_226348"/>
</dbReference>
<evidence type="ECO:0000256" key="2">
    <source>
        <dbReference type="ARBA" id="ARBA00023002"/>
    </source>
</evidence>
<dbReference type="FunFam" id="3.40.50.720:FF:000084">
    <property type="entry name" value="Short-chain dehydrogenase reductase"/>
    <property type="match status" value="1"/>
</dbReference>
<dbReference type="AlphaFoldDB" id="A0A0D3KLC1"/>
<evidence type="ECO:0008006" key="5">
    <source>
        <dbReference type="Google" id="ProtNLM"/>
    </source>
</evidence>
<accession>A0A0D3KLC1</accession>
<organism evidence="3 4">
    <name type="scientific">Emiliania huxleyi (strain CCMP1516)</name>
    <dbReference type="NCBI Taxonomy" id="280463"/>
    <lineage>
        <taxon>Eukaryota</taxon>
        <taxon>Haptista</taxon>
        <taxon>Haptophyta</taxon>
        <taxon>Prymnesiophyceae</taxon>
        <taxon>Isochrysidales</taxon>
        <taxon>Noelaerhabdaceae</taxon>
        <taxon>Emiliania</taxon>
    </lineage>
</organism>
<dbReference type="SUPFAM" id="SSF51735">
    <property type="entry name" value="NAD(P)-binding Rossmann-fold domains"/>
    <property type="match status" value="1"/>
</dbReference>
<comment type="similarity">
    <text evidence="1">Belongs to the short-chain dehydrogenases/reductases (SDR) family.</text>
</comment>
<proteinExistence type="inferred from homology"/>
<dbReference type="InterPro" id="IPR036291">
    <property type="entry name" value="NAD(P)-bd_dom_sf"/>
</dbReference>
<dbReference type="Proteomes" id="UP000013827">
    <property type="component" value="Unassembled WGS sequence"/>
</dbReference>
<dbReference type="GeneID" id="17281826"/>
<evidence type="ECO:0000313" key="4">
    <source>
        <dbReference type="Proteomes" id="UP000013827"/>
    </source>
</evidence>
<dbReference type="RefSeq" id="XP_005788985.1">
    <property type="nucleotide sequence ID" value="XM_005788928.1"/>
</dbReference>
<dbReference type="PANTHER" id="PTHR42760:SF133">
    <property type="entry name" value="3-OXOACYL-[ACYL-CARRIER-PROTEIN] REDUCTASE"/>
    <property type="match status" value="1"/>
</dbReference>
<protein>
    <recommendedName>
        <fullName evidence="5">Gluconate 5-dehydrogenase</fullName>
    </recommendedName>
</protein>
<dbReference type="InterPro" id="IPR020904">
    <property type="entry name" value="Sc_DH/Rdtase_CS"/>
</dbReference>
<reference evidence="3" key="2">
    <citation type="submission" date="2024-10" db="UniProtKB">
        <authorList>
            <consortium name="EnsemblProtists"/>
        </authorList>
    </citation>
    <scope>IDENTIFICATION</scope>
</reference>
<dbReference type="PRINTS" id="PR00081">
    <property type="entry name" value="GDHRDH"/>
</dbReference>
<dbReference type="PaxDb" id="2903-EOD36556"/>
<dbReference type="Gene3D" id="3.40.50.720">
    <property type="entry name" value="NAD(P)-binding Rossmann-like Domain"/>
    <property type="match status" value="1"/>
</dbReference>
<dbReference type="PRINTS" id="PR00080">
    <property type="entry name" value="SDRFAMILY"/>
</dbReference>
<reference evidence="4" key="1">
    <citation type="journal article" date="2013" name="Nature">
        <title>Pan genome of the phytoplankton Emiliania underpins its global distribution.</title>
        <authorList>
            <person name="Read B.A."/>
            <person name="Kegel J."/>
            <person name="Klute M.J."/>
            <person name="Kuo A."/>
            <person name="Lefebvre S.C."/>
            <person name="Maumus F."/>
            <person name="Mayer C."/>
            <person name="Miller J."/>
            <person name="Monier A."/>
            <person name="Salamov A."/>
            <person name="Young J."/>
            <person name="Aguilar M."/>
            <person name="Claverie J.M."/>
            <person name="Frickenhaus S."/>
            <person name="Gonzalez K."/>
            <person name="Herman E.K."/>
            <person name="Lin Y.C."/>
            <person name="Napier J."/>
            <person name="Ogata H."/>
            <person name="Sarno A.F."/>
            <person name="Shmutz J."/>
            <person name="Schroeder D."/>
            <person name="de Vargas C."/>
            <person name="Verret F."/>
            <person name="von Dassow P."/>
            <person name="Valentin K."/>
            <person name="Van de Peer Y."/>
            <person name="Wheeler G."/>
            <person name="Dacks J.B."/>
            <person name="Delwiche C.F."/>
            <person name="Dyhrman S.T."/>
            <person name="Glockner G."/>
            <person name="John U."/>
            <person name="Richards T."/>
            <person name="Worden A.Z."/>
            <person name="Zhang X."/>
            <person name="Grigoriev I.V."/>
            <person name="Allen A.E."/>
            <person name="Bidle K."/>
            <person name="Borodovsky M."/>
            <person name="Bowler C."/>
            <person name="Brownlee C."/>
            <person name="Cock J.M."/>
            <person name="Elias M."/>
            <person name="Gladyshev V.N."/>
            <person name="Groth M."/>
            <person name="Guda C."/>
            <person name="Hadaegh A."/>
            <person name="Iglesias-Rodriguez M.D."/>
            <person name="Jenkins J."/>
            <person name="Jones B.M."/>
            <person name="Lawson T."/>
            <person name="Leese F."/>
            <person name="Lindquist E."/>
            <person name="Lobanov A."/>
            <person name="Lomsadze A."/>
            <person name="Malik S.B."/>
            <person name="Marsh M.E."/>
            <person name="Mackinder L."/>
            <person name="Mock T."/>
            <person name="Mueller-Roeber B."/>
            <person name="Pagarete A."/>
            <person name="Parker M."/>
            <person name="Probert I."/>
            <person name="Quesneville H."/>
            <person name="Raines C."/>
            <person name="Rensing S.A."/>
            <person name="Riano-Pachon D.M."/>
            <person name="Richier S."/>
            <person name="Rokitta S."/>
            <person name="Shiraiwa Y."/>
            <person name="Soanes D.M."/>
            <person name="van der Giezen M."/>
            <person name="Wahlund T.M."/>
            <person name="Williams B."/>
            <person name="Wilson W."/>
            <person name="Wolfe G."/>
            <person name="Wurch L.L."/>
        </authorList>
    </citation>
    <scope>NUCLEOTIDE SEQUENCE</scope>
</reference>
<evidence type="ECO:0000256" key="1">
    <source>
        <dbReference type="ARBA" id="ARBA00006484"/>
    </source>
</evidence>